<dbReference type="GO" id="GO:0004672">
    <property type="term" value="F:protein kinase activity"/>
    <property type="evidence" value="ECO:0007669"/>
    <property type="project" value="InterPro"/>
</dbReference>
<name>A0A1I8IC68_9PLAT</name>
<dbReference type="InterPro" id="IPR011009">
    <property type="entry name" value="Kinase-like_dom_sf"/>
</dbReference>
<dbReference type="Gene3D" id="3.30.200.20">
    <property type="entry name" value="Phosphorylase Kinase, domain 1"/>
    <property type="match status" value="1"/>
</dbReference>
<dbReference type="InterPro" id="IPR008271">
    <property type="entry name" value="Ser/Thr_kinase_AS"/>
</dbReference>
<dbReference type="AlphaFoldDB" id="A0A1I8IC68"/>
<organism evidence="4 5">
    <name type="scientific">Macrostomum lignano</name>
    <dbReference type="NCBI Taxonomy" id="282301"/>
    <lineage>
        <taxon>Eukaryota</taxon>
        <taxon>Metazoa</taxon>
        <taxon>Spiralia</taxon>
        <taxon>Lophotrochozoa</taxon>
        <taxon>Platyhelminthes</taxon>
        <taxon>Rhabditophora</taxon>
        <taxon>Macrostomorpha</taxon>
        <taxon>Macrostomida</taxon>
        <taxon>Macrostomidae</taxon>
        <taxon>Macrostomum</taxon>
    </lineage>
</organism>
<dbReference type="GO" id="GO:0005524">
    <property type="term" value="F:ATP binding"/>
    <property type="evidence" value="ECO:0007669"/>
    <property type="project" value="InterPro"/>
</dbReference>
<dbReference type="PROSITE" id="PS00108">
    <property type="entry name" value="PROTEIN_KINASE_ST"/>
    <property type="match status" value="1"/>
</dbReference>
<feature type="region of interest" description="Disordered" evidence="1">
    <location>
        <begin position="87"/>
        <end position="120"/>
    </location>
</feature>
<feature type="compositionally biased region" description="Low complexity" evidence="1">
    <location>
        <begin position="106"/>
        <end position="119"/>
    </location>
</feature>
<feature type="signal peptide" evidence="2">
    <location>
        <begin position="1"/>
        <end position="19"/>
    </location>
</feature>
<feature type="region of interest" description="Disordered" evidence="1">
    <location>
        <begin position="19"/>
        <end position="41"/>
    </location>
</feature>
<dbReference type="Pfam" id="PF00069">
    <property type="entry name" value="Pkinase"/>
    <property type="match status" value="1"/>
</dbReference>
<dbReference type="PROSITE" id="PS50011">
    <property type="entry name" value="PROTEIN_KINASE_DOM"/>
    <property type="match status" value="1"/>
</dbReference>
<feature type="domain" description="Protein kinase" evidence="3">
    <location>
        <begin position="295"/>
        <end position="548"/>
    </location>
</feature>
<evidence type="ECO:0000259" key="3">
    <source>
        <dbReference type="PROSITE" id="PS50011"/>
    </source>
</evidence>
<feature type="chain" id="PRO_5009320849" evidence="2">
    <location>
        <begin position="20"/>
        <end position="780"/>
    </location>
</feature>
<dbReference type="PANTHER" id="PTHR24347">
    <property type="entry name" value="SERINE/THREONINE-PROTEIN KINASE"/>
    <property type="match status" value="1"/>
</dbReference>
<sequence>HWFVAALMLALLVGQPASSQRNYSDMAGPSETTDDPGSTAYYSFTTPKPTQSVVVIGCQSQSAVLRPGDWLVRLILVARLNARENALPQQRKPTEQQFRGQREEFQSASSSSRSKPQSSRVFGLQSHGQQCYATGCCTVSLHQQQSLALSAGQRWGSEHRNDKPDDVYGDWISKRRSTCRSYPKPISAAVCAKSATLHERAAAVHSARFAAAASLPKRIYTRTCGSDELPIGVLDNRILSISLQEFSTAPSTLDGLYAAFTAPKHVLCTNTNCAADSVQEVQVSNGRGLGWDVSAILVVWADKGATAVVYECRKHGSSDIWAVKVLPKRTTRKFVTAEIGVLLHVNHEHIIRLKEVYETRKEIYMVLEMVTGGELFDRIVLRTYYSEMDAAECVRQVLEGLKHLHEMDVIHRDIKPENLLYENESDEAKIKIADFGLSKICSADVQTQTVCGTPGYCAPELLLGQSYDTAVDMWSVGVVTFILLCGYEPFYSNDERQMYRAILRADFDFDPQWWSDISKNAKDFVCRLLTIDPRKRLTAAQALRHPWVVGLATKEEHLEPAQNALKEFNAKRKLRVAAEALLASRHFILAGMRAAAAVATAGNGAERTGTGADFEDQQMDVQYADLVSKKVLSQTFANSWWQIRVHATNGGSLQHQLGFETPHSSRMLLANVQVHKVLNKCAVVRCLVRCVADAQSPAVASAVAVQVGVRCQLHQAFPIRDGCKFVASKNTEADWLSAAVTTAVNMEMSTRPKLIHIMANSRPRIVLGDLSPYLAGCRNP</sequence>
<evidence type="ECO:0000256" key="1">
    <source>
        <dbReference type="SAM" id="MobiDB-lite"/>
    </source>
</evidence>
<dbReference type="Gene3D" id="1.10.510.10">
    <property type="entry name" value="Transferase(Phosphotransferase) domain 1"/>
    <property type="match status" value="1"/>
</dbReference>
<dbReference type="InterPro" id="IPR000719">
    <property type="entry name" value="Prot_kinase_dom"/>
</dbReference>
<dbReference type="WBParaSite" id="maker-uti_cns_0011377-snap-gene-0.2-mRNA-1">
    <property type="protein sequence ID" value="maker-uti_cns_0011377-snap-gene-0.2-mRNA-1"/>
    <property type="gene ID" value="maker-uti_cns_0011377-snap-gene-0.2"/>
</dbReference>
<reference evidence="5" key="1">
    <citation type="submission" date="2016-11" db="UniProtKB">
        <authorList>
            <consortium name="WormBaseParasite"/>
        </authorList>
    </citation>
    <scope>IDENTIFICATION</scope>
</reference>
<dbReference type="Proteomes" id="UP000095280">
    <property type="component" value="Unplaced"/>
</dbReference>
<accession>A0A1I8IC68</accession>
<proteinExistence type="predicted"/>
<evidence type="ECO:0000256" key="2">
    <source>
        <dbReference type="SAM" id="SignalP"/>
    </source>
</evidence>
<dbReference type="FunFam" id="1.10.510.10:FF:000255">
    <property type="entry name" value="Calcium/calmodulin-dependent protein kinase type IV"/>
    <property type="match status" value="1"/>
</dbReference>
<dbReference type="SUPFAM" id="SSF56112">
    <property type="entry name" value="Protein kinase-like (PK-like)"/>
    <property type="match status" value="1"/>
</dbReference>
<dbReference type="SMART" id="SM00220">
    <property type="entry name" value="S_TKc"/>
    <property type="match status" value="1"/>
</dbReference>
<keyword evidence="2" id="KW-0732">Signal</keyword>
<keyword evidence="4" id="KW-1185">Reference proteome</keyword>
<evidence type="ECO:0000313" key="4">
    <source>
        <dbReference type="Proteomes" id="UP000095280"/>
    </source>
</evidence>
<protein>
    <submittedName>
        <fullName evidence="5">Protein kinase domain-containing protein</fullName>
    </submittedName>
</protein>
<evidence type="ECO:0000313" key="5">
    <source>
        <dbReference type="WBParaSite" id="maker-uti_cns_0011377-snap-gene-0.2-mRNA-1"/>
    </source>
</evidence>